<evidence type="ECO:0000313" key="2">
    <source>
        <dbReference type="Proteomes" id="UP000038009"/>
    </source>
</evidence>
<name>A0A0N1PE51_LEPSE</name>
<proteinExistence type="predicted"/>
<evidence type="ECO:0000313" key="1">
    <source>
        <dbReference type="EMBL" id="KPI87983.1"/>
    </source>
</evidence>
<organism evidence="1 2">
    <name type="scientific">Leptomonas seymouri</name>
    <dbReference type="NCBI Taxonomy" id="5684"/>
    <lineage>
        <taxon>Eukaryota</taxon>
        <taxon>Discoba</taxon>
        <taxon>Euglenozoa</taxon>
        <taxon>Kinetoplastea</taxon>
        <taxon>Metakinetoplastina</taxon>
        <taxon>Trypanosomatida</taxon>
        <taxon>Trypanosomatidae</taxon>
        <taxon>Leishmaniinae</taxon>
        <taxon>Leptomonas</taxon>
    </lineage>
</organism>
<comment type="caution">
    <text evidence="1">The sequence shown here is derived from an EMBL/GenBank/DDBJ whole genome shotgun (WGS) entry which is preliminary data.</text>
</comment>
<dbReference type="VEuPathDB" id="TriTrypDB:Lsey_0066_0110"/>
<sequence length="264" mass="28842">MRADKQSQPPAPATETIPDVFVRYLKAASDCERQAITRAHAPMFQEPIITALNDARRQFNETLREVREACRMIDAVSGSLEYTGTPIELQPGETKLLLDEDTLLRSFANSLTTLLEARDKKGDAPPSAAAAVGPSTPSSSCAPVASPAAWFAQPALVLEILSYLPANEIFVEAENVCRSWQAWLFDPGVSRFFWVGCVQREFPQQLAVLLQTEGEDLFQSDWRSLAMLCVVDAEGEGDKTESATEAVAEQPTSPILSLVGGRLQ</sequence>
<dbReference type="OrthoDB" id="272395at2759"/>
<dbReference type="AlphaFoldDB" id="A0A0N1PE51"/>
<keyword evidence="2" id="KW-1185">Reference proteome</keyword>
<evidence type="ECO:0008006" key="3">
    <source>
        <dbReference type="Google" id="ProtNLM"/>
    </source>
</evidence>
<gene>
    <name evidence="1" type="ORF">ABL78_2919</name>
</gene>
<dbReference type="SUPFAM" id="SSF81383">
    <property type="entry name" value="F-box domain"/>
    <property type="match status" value="1"/>
</dbReference>
<dbReference type="EMBL" id="LJSK01000066">
    <property type="protein sequence ID" value="KPI87983.1"/>
    <property type="molecule type" value="Genomic_DNA"/>
</dbReference>
<dbReference type="OMA" id="WVGCVQR"/>
<accession>A0A0N1PE51</accession>
<protein>
    <recommendedName>
        <fullName evidence="3">F-box domain-containing protein</fullName>
    </recommendedName>
</protein>
<reference evidence="1 2" key="1">
    <citation type="journal article" date="2015" name="PLoS Pathog.">
        <title>Leptomonas seymouri: Adaptations to the Dixenous Life Cycle Analyzed by Genome Sequencing, Transcriptome Profiling and Co-infection with Leishmania donovani.</title>
        <authorList>
            <person name="Kraeva N."/>
            <person name="Butenko A."/>
            <person name="Hlavacova J."/>
            <person name="Kostygov A."/>
            <person name="Myskova J."/>
            <person name="Grybchuk D."/>
            <person name="Lestinova T."/>
            <person name="Votypka J."/>
            <person name="Volf P."/>
            <person name="Opperdoes F."/>
            <person name="Flegontov P."/>
            <person name="Lukes J."/>
            <person name="Yurchenko V."/>
        </authorList>
    </citation>
    <scope>NUCLEOTIDE SEQUENCE [LARGE SCALE GENOMIC DNA]</scope>
    <source>
        <strain evidence="1 2">ATCC 30220</strain>
    </source>
</reference>
<dbReference type="InterPro" id="IPR036047">
    <property type="entry name" value="F-box-like_dom_sf"/>
</dbReference>
<dbReference type="Proteomes" id="UP000038009">
    <property type="component" value="Unassembled WGS sequence"/>
</dbReference>